<dbReference type="EMBL" id="JARBJD010000054">
    <property type="protein sequence ID" value="KAK2956627.1"/>
    <property type="molecule type" value="Genomic_DNA"/>
</dbReference>
<feature type="compositionally biased region" description="Low complexity" evidence="1">
    <location>
        <begin position="707"/>
        <end position="716"/>
    </location>
</feature>
<evidence type="ECO:0000313" key="3">
    <source>
        <dbReference type="EMBL" id="KAK2956627.1"/>
    </source>
</evidence>
<evidence type="ECO:0000256" key="1">
    <source>
        <dbReference type="SAM" id="MobiDB-lite"/>
    </source>
</evidence>
<proteinExistence type="predicted"/>
<dbReference type="InterPro" id="IPR050341">
    <property type="entry name" value="PP1_catalytic_subunit"/>
</dbReference>
<dbReference type="EC" id="3.1.3.16" evidence="3"/>
<feature type="region of interest" description="Disordered" evidence="1">
    <location>
        <begin position="226"/>
        <end position="262"/>
    </location>
</feature>
<feature type="region of interest" description="Disordered" evidence="1">
    <location>
        <begin position="777"/>
        <end position="799"/>
    </location>
</feature>
<evidence type="ECO:0000259" key="2">
    <source>
        <dbReference type="SMART" id="SM00156"/>
    </source>
</evidence>
<dbReference type="Pfam" id="PF00149">
    <property type="entry name" value="Metallophos"/>
    <property type="match status" value="1"/>
</dbReference>
<dbReference type="GO" id="GO:0004722">
    <property type="term" value="F:protein serine/threonine phosphatase activity"/>
    <property type="evidence" value="ECO:0007669"/>
    <property type="project" value="UniProtKB-EC"/>
</dbReference>
<comment type="caution">
    <text evidence="3">The sequence shown here is derived from an EMBL/GenBank/DDBJ whole genome shotgun (WGS) entry which is preliminary data.</text>
</comment>
<feature type="compositionally biased region" description="Basic and acidic residues" evidence="1">
    <location>
        <begin position="749"/>
        <end position="758"/>
    </location>
</feature>
<gene>
    <name evidence="3" type="ORF">BLNAU_8467</name>
</gene>
<feature type="domain" description="Serine/threonine specific protein phosphatases" evidence="2">
    <location>
        <begin position="1507"/>
        <end position="1804"/>
    </location>
</feature>
<organism evidence="3 4">
    <name type="scientific">Blattamonas nauphoetae</name>
    <dbReference type="NCBI Taxonomy" id="2049346"/>
    <lineage>
        <taxon>Eukaryota</taxon>
        <taxon>Metamonada</taxon>
        <taxon>Preaxostyla</taxon>
        <taxon>Oxymonadida</taxon>
        <taxon>Blattamonas</taxon>
    </lineage>
</organism>
<name>A0ABQ9XYQ6_9EUKA</name>
<feature type="region of interest" description="Disordered" evidence="1">
    <location>
        <begin position="1937"/>
        <end position="1969"/>
    </location>
</feature>
<dbReference type="CDD" id="cd00144">
    <property type="entry name" value="MPP_PPP_family"/>
    <property type="match status" value="1"/>
</dbReference>
<protein>
    <submittedName>
        <fullName evidence="3">Serine/threonine-protein phosphatase PP2A catalytic subunit</fullName>
        <ecNumber evidence="3">3.1.3.16</ecNumber>
    </submittedName>
</protein>
<keyword evidence="3" id="KW-0378">Hydrolase</keyword>
<feature type="region of interest" description="Disordered" evidence="1">
    <location>
        <begin position="1119"/>
        <end position="1139"/>
    </location>
</feature>
<evidence type="ECO:0000313" key="4">
    <source>
        <dbReference type="Proteomes" id="UP001281761"/>
    </source>
</evidence>
<dbReference type="InterPro" id="IPR006186">
    <property type="entry name" value="Ser/Thr-sp_prot-phosphatase"/>
</dbReference>
<feature type="region of interest" description="Disordered" evidence="1">
    <location>
        <begin position="146"/>
        <end position="201"/>
    </location>
</feature>
<accession>A0ABQ9XYQ6</accession>
<dbReference type="InterPro" id="IPR029052">
    <property type="entry name" value="Metallo-depent_PP-like"/>
</dbReference>
<feature type="compositionally biased region" description="Polar residues" evidence="1">
    <location>
        <begin position="1121"/>
        <end position="1139"/>
    </location>
</feature>
<dbReference type="Proteomes" id="UP001281761">
    <property type="component" value="Unassembled WGS sequence"/>
</dbReference>
<keyword evidence="4" id="KW-1185">Reference proteome</keyword>
<dbReference type="SMART" id="SM00156">
    <property type="entry name" value="PP2Ac"/>
    <property type="match status" value="1"/>
</dbReference>
<dbReference type="Gene3D" id="3.60.21.10">
    <property type="match status" value="1"/>
</dbReference>
<feature type="compositionally biased region" description="Polar residues" evidence="1">
    <location>
        <begin position="717"/>
        <end position="748"/>
    </location>
</feature>
<dbReference type="PANTHER" id="PTHR11668">
    <property type="entry name" value="SERINE/THREONINE PROTEIN PHOSPHATASE"/>
    <property type="match status" value="1"/>
</dbReference>
<feature type="compositionally biased region" description="Polar residues" evidence="1">
    <location>
        <begin position="1947"/>
        <end position="1963"/>
    </location>
</feature>
<dbReference type="InterPro" id="IPR004843">
    <property type="entry name" value="Calcineurin-like_PHP"/>
</dbReference>
<dbReference type="SUPFAM" id="SSF56300">
    <property type="entry name" value="Metallo-dependent phosphatases"/>
    <property type="match status" value="1"/>
</dbReference>
<sequence length="1997" mass="226475">MSTTDRTISPSQSLSVHKRQHYPQFFTKQGFVCVFVFDEPEVIRSNAPWNEKHRVIELSSPIPLTGKVRQGKHTLVDPPTPFFRGFIPFLPHETLEQYKERVFSMASKHSSFKRWYRRHTNTTVSLTSNDSQKLPHFKPLNLPIASTHLDESPLSPRSETGSVVDMREDEQSQQETRSQRSQQSTNSQPTQQYSTHSSDYQSLPDTFLRTFPFHPSLVTNVMSYGEEPDLEDFPSRPTEHPTVQQPGKDKARSAPAKSSVFKDSRPKRALLHFDDDTDFRLQVSDFQVYSAVLFRPSDTLLHCFRNLNSREPYQSLNAQSPIETPFFPYFSPFATHHVLPPKGTTKDGNPNSYAKFYSMVPQPDVYTPHHDLSNIHQFQKLKQYDTMSSILDIMDENTKLYVRRDYAHDTIRNTPPSSALRTNYSNLLSTMSITPYQAPGVQKPHNYATDIQRIPVLLFLVPPTIHISPHHAHEAEEHSYPTPNDPNNPLFTHNSSPMLNFVYTQGRRTIAQSVIPASVPIDRFFPFLSSIYTEGTVSDMPYIPDQWSFRVRPATKHTLSNTTEVPSLGSLISASGNTLSLQPLTPIEQARLSMLSIIALSEPCVVQSSIHMTPERVMERNFLSNTALSLLQLFIRHSTLKLAARMEMSADLLAANPQQPDPITQIIREYSIADSHSISMSTPWASFFSSHMSQSVAESETWSMFTSSTGGQSFTSNRTIRSSHTTRTAQSGVSTQSIRSSHTISGQPTREENTQIEQRAEVARSLRETMFDLEAEHATSSILPPSDQSTSTSTQGSDELEDGANEIIEAQDQLVFQPSRDLFMNTTNSSEVLFQSPDDHSHQSTVRMPSRTLDVEENQTEQYEWDTTNDEHNLDPQIVATTDQIFDGAYNEAAIDWDALSQSGRHSISSSFRTEASGRRRMSTSSNETQRLVRMSLALPRLDQAVVEKMGQNEKVEKRQEGWFLAGKAVPRDLANVAKFLFDLQEMEERVQTLTQSSPSFANHSPAFSADSGASSSSISPSLLSTLTEFELHELWRRRVCEKGRRMSSAFAELVEWVNSCLNDWKGEHNQPQPAESGNKLLDKKYWLPLFASVFDELIDLQYTQEDVDGLLAESGEVNRTEPTLPNNGTTRDSHFPTTAFGSSVRKGDKFRMKTALFQMIELYEDTWDDLGQTLRLLWPCDELRMKPDENLAHSTQSLTTPSPPTNLTTPPTFTIPLTVSTDTSLSAMTPQHQLKIERKLHKFVQDVCCPWMKESKSIRALFNHPRPYMHRFEQHRHECVHTTLPPDAPKQNCRCVNNTPLVPCNGHCSTVGVIQSPHTPILVKWHNHSRFLPTKARIVPPNQQIVTHPLNDAIRYTTTFTPCMDMKLTPQRFFHSFFDPHIAINRPFFANIFLPLHYRSVSIPRSPSMDVVPESVVHIPLPTTELEFQSFNISDFKESLNKFANTLHPFPHATTIGRQATRFVWEFKHGHFRLMPDAFPRSDYCVTGQAFHAPEFRKFVRLVTDFYKKPENMGAFVERTIRCGNSESPLALPKGLLIAGDLHGNLNALLHVLSVVEPILSDPDDNHVVVFAGDYIDRGFFSLEVLSLLFVYAMKYPKKIILLKGNHDTAYMHQETLYWSWYLSRSFSLNNPYGDASSAIIDDLVDLFKVLPFCAGITLTDTTMDGEIGVAKRVLITHGGISSSLPPLDIQAIIGTAVDYESMDDFEQNRMYRSLKYEAALTSLWADPSDESIPNVNRPRFTENATLRFVNSNRVDLIVRGHEMASTGTALLHSGRILSVFSSYDYDVSNFLSEEPGFYTQSEPKSRSMQRQYDIIEDISAQLLLNKDYKGYKKETNQAAIVLIGLEREWMTKEEMGKSLGKGSVGEQVVDVMESKELSAVHKETIRESQITITDWIEEVRTRLGHAESINRRETMLDFPEPPKQCQLFETFAVPTNHSRNESENRITPTTSIYSSQPNPSKQPEGPVQQMATVLSIRAIRYGPITQVLQEEMDKF</sequence>
<dbReference type="PANTHER" id="PTHR11668:SF496">
    <property type="entry name" value="SERINE_THREONINE-PROTEIN PHOSPHATASE"/>
    <property type="match status" value="1"/>
</dbReference>
<reference evidence="3 4" key="1">
    <citation type="journal article" date="2022" name="bioRxiv">
        <title>Genomics of Preaxostyla Flagellates Illuminates Evolutionary Transitions and the Path Towards Mitochondrial Loss.</title>
        <authorList>
            <person name="Novak L.V.F."/>
            <person name="Treitli S.C."/>
            <person name="Pyrih J."/>
            <person name="Halakuc P."/>
            <person name="Pipaliya S.V."/>
            <person name="Vacek V."/>
            <person name="Brzon O."/>
            <person name="Soukal P."/>
            <person name="Eme L."/>
            <person name="Dacks J.B."/>
            <person name="Karnkowska A."/>
            <person name="Elias M."/>
            <person name="Hampl V."/>
        </authorList>
    </citation>
    <scope>NUCLEOTIDE SEQUENCE [LARGE SCALE GENOMIC DNA]</scope>
    <source>
        <strain evidence="3">NAU3</strain>
        <tissue evidence="3">Gut</tissue>
    </source>
</reference>
<dbReference type="PRINTS" id="PR00114">
    <property type="entry name" value="STPHPHTASE"/>
</dbReference>
<feature type="compositionally biased region" description="Low complexity" evidence="1">
    <location>
        <begin position="786"/>
        <end position="797"/>
    </location>
</feature>
<feature type="region of interest" description="Disordered" evidence="1">
    <location>
        <begin position="707"/>
        <end position="758"/>
    </location>
</feature>
<feature type="compositionally biased region" description="Low complexity" evidence="1">
    <location>
        <begin position="173"/>
        <end position="195"/>
    </location>
</feature>